<organism evidence="1 2">
    <name type="scientific">Geodermatophilus saharensis</name>
    <dbReference type="NCBI Taxonomy" id="1137994"/>
    <lineage>
        <taxon>Bacteria</taxon>
        <taxon>Bacillati</taxon>
        <taxon>Actinomycetota</taxon>
        <taxon>Actinomycetes</taxon>
        <taxon>Geodermatophilales</taxon>
        <taxon>Geodermatophilaceae</taxon>
        <taxon>Geodermatophilus</taxon>
    </lineage>
</organism>
<reference evidence="2" key="1">
    <citation type="submission" date="2017-06" db="EMBL/GenBank/DDBJ databases">
        <authorList>
            <person name="Varghese N."/>
            <person name="Submissions S."/>
        </authorList>
    </citation>
    <scope>NUCLEOTIDE SEQUENCE [LARGE SCALE GENOMIC DNA]</scope>
    <source>
        <strain evidence="2">DSM 45423</strain>
    </source>
</reference>
<dbReference type="InterPro" id="IPR036170">
    <property type="entry name" value="YezG-like_sf"/>
</dbReference>
<gene>
    <name evidence="1" type="ORF">SAMN04488107_2982</name>
</gene>
<dbReference type="EMBL" id="FZOH01000005">
    <property type="protein sequence ID" value="SNS55234.1"/>
    <property type="molecule type" value="Genomic_DNA"/>
</dbReference>
<dbReference type="OrthoDB" id="4076188at2"/>
<sequence length="139" mass="14723">MTPAARDTPAVLRDLGAALLGAVPAGAARAKYRATVVGDVRRDELVADAGDGRPVPVAVPDAVRAAVEELKRVMWTPERGTWLQTEMVLDRSTGRLLPLFNGDAEPAGPPLPRAALLAELRDFPRPPGAVPGWMAERTG</sequence>
<proteinExistence type="predicted"/>
<dbReference type="SUPFAM" id="SSF160424">
    <property type="entry name" value="BH3703-like"/>
    <property type="match status" value="1"/>
</dbReference>
<evidence type="ECO:0000313" key="2">
    <source>
        <dbReference type="Proteomes" id="UP000198386"/>
    </source>
</evidence>
<accession>A0A239FGP3</accession>
<dbReference type="RefSeq" id="WP_089404682.1">
    <property type="nucleotide sequence ID" value="NZ_FZOH01000005.1"/>
</dbReference>
<keyword evidence="2" id="KW-1185">Reference proteome</keyword>
<protein>
    <submittedName>
        <fullName evidence="1">Uncharacterized protein</fullName>
    </submittedName>
</protein>
<name>A0A239FGP3_9ACTN</name>
<evidence type="ECO:0000313" key="1">
    <source>
        <dbReference type="EMBL" id="SNS55234.1"/>
    </source>
</evidence>
<dbReference type="AlphaFoldDB" id="A0A239FGP3"/>
<dbReference type="Proteomes" id="UP000198386">
    <property type="component" value="Unassembled WGS sequence"/>
</dbReference>